<evidence type="ECO:0000313" key="2">
    <source>
        <dbReference type="EMBL" id="KAJ3047158.1"/>
    </source>
</evidence>
<dbReference type="InterPro" id="IPR014892">
    <property type="entry name" value="RPA_C"/>
</dbReference>
<reference evidence="2" key="1">
    <citation type="submission" date="2020-05" db="EMBL/GenBank/DDBJ databases">
        <title>Phylogenomic resolution of chytrid fungi.</title>
        <authorList>
            <person name="Stajich J.E."/>
            <person name="Amses K."/>
            <person name="Simmons R."/>
            <person name="Seto K."/>
            <person name="Myers J."/>
            <person name="Bonds A."/>
            <person name="Quandt C.A."/>
            <person name="Barry K."/>
            <person name="Liu P."/>
            <person name="Grigoriev I."/>
            <person name="Longcore J.E."/>
            <person name="James T.Y."/>
        </authorList>
    </citation>
    <scope>NUCLEOTIDE SEQUENCE</scope>
    <source>
        <strain evidence="2">JEL0318</strain>
    </source>
</reference>
<gene>
    <name evidence="2" type="ORF">HK097_000173</name>
</gene>
<dbReference type="EMBL" id="JADGJD010001017">
    <property type="protein sequence ID" value="KAJ3047158.1"/>
    <property type="molecule type" value="Genomic_DNA"/>
</dbReference>
<feature type="domain" description="Replication protein A C-terminal" evidence="1">
    <location>
        <begin position="1"/>
        <end position="52"/>
    </location>
</feature>
<protein>
    <recommendedName>
        <fullName evidence="1">Replication protein A C-terminal domain-containing protein</fullName>
    </recommendedName>
</protein>
<comment type="caution">
    <text evidence="2">The sequence shown here is derived from an EMBL/GenBank/DDBJ whole genome shotgun (WGS) entry which is preliminary data.</text>
</comment>
<dbReference type="Proteomes" id="UP001212841">
    <property type="component" value="Unassembled WGS sequence"/>
</dbReference>
<dbReference type="AlphaFoldDB" id="A0AAD5S5X1"/>
<dbReference type="SUPFAM" id="SSF46785">
    <property type="entry name" value="Winged helix' DNA-binding domain"/>
    <property type="match status" value="1"/>
</dbReference>
<evidence type="ECO:0000259" key="1">
    <source>
        <dbReference type="Pfam" id="PF08784"/>
    </source>
</evidence>
<dbReference type="InterPro" id="IPR036388">
    <property type="entry name" value="WH-like_DNA-bd_sf"/>
</dbReference>
<accession>A0AAD5S5X1</accession>
<keyword evidence="3" id="KW-1185">Reference proteome</keyword>
<dbReference type="Pfam" id="PF08784">
    <property type="entry name" value="RPA_C"/>
    <property type="match status" value="1"/>
</dbReference>
<name>A0AAD5S5X1_9FUNG</name>
<proteinExistence type="predicted"/>
<evidence type="ECO:0000313" key="3">
    <source>
        <dbReference type="Proteomes" id="UP001212841"/>
    </source>
</evidence>
<dbReference type="Gene3D" id="1.10.10.10">
    <property type="entry name" value="Winged helix-like DNA-binding domain superfamily/Winged helix DNA-binding domain"/>
    <property type="match status" value="1"/>
</dbReference>
<organism evidence="2 3">
    <name type="scientific">Rhizophlyctis rosea</name>
    <dbReference type="NCBI Taxonomy" id="64517"/>
    <lineage>
        <taxon>Eukaryota</taxon>
        <taxon>Fungi</taxon>
        <taxon>Fungi incertae sedis</taxon>
        <taxon>Chytridiomycota</taxon>
        <taxon>Chytridiomycota incertae sedis</taxon>
        <taxon>Chytridiomycetes</taxon>
        <taxon>Rhizophlyctidales</taxon>
        <taxon>Rhizophlyctidaceae</taxon>
        <taxon>Rhizophlyctis</taxon>
    </lineage>
</organism>
<sequence length="57" mass="6370">MQYARQHGQGSAGVDYHDVAAALRGVTDLRGVKEQMEWLCGEGHLYSTVDDDHYKCT</sequence>
<dbReference type="InterPro" id="IPR036390">
    <property type="entry name" value="WH_DNA-bd_sf"/>
</dbReference>